<keyword evidence="2" id="KW-1185">Reference proteome</keyword>
<dbReference type="RefSeq" id="WP_145416248.1">
    <property type="nucleotide sequence ID" value="NZ_CP036526.1"/>
</dbReference>
<dbReference type="OrthoDB" id="285989at2"/>
<sequence length="142" mass="15967">MKHRPDPSASHVIRLRRPWKKQLASSSDSVRIDVPEPTIEQVNQSDSCEAATYERRFNRPRSLQVSDIVRVDVQAWQGQLISVRINDTELVCSDPPATWDVTSHLNDHNLIQIKIEPASHLPPQLIGPVNLVIVSEIGPTDP</sequence>
<reference evidence="1 2" key="1">
    <citation type="submission" date="2019-02" db="EMBL/GenBank/DDBJ databases">
        <title>Deep-cultivation of Planctomycetes and their phenomic and genomic characterization uncovers novel biology.</title>
        <authorList>
            <person name="Wiegand S."/>
            <person name="Jogler M."/>
            <person name="Boedeker C."/>
            <person name="Pinto D."/>
            <person name="Vollmers J."/>
            <person name="Rivas-Marin E."/>
            <person name="Kohn T."/>
            <person name="Peeters S.H."/>
            <person name="Heuer A."/>
            <person name="Rast P."/>
            <person name="Oberbeckmann S."/>
            <person name="Bunk B."/>
            <person name="Jeske O."/>
            <person name="Meyerdierks A."/>
            <person name="Storesund J.E."/>
            <person name="Kallscheuer N."/>
            <person name="Luecker S."/>
            <person name="Lage O.M."/>
            <person name="Pohl T."/>
            <person name="Merkel B.J."/>
            <person name="Hornburger P."/>
            <person name="Mueller R.-W."/>
            <person name="Bruemmer F."/>
            <person name="Labrenz M."/>
            <person name="Spormann A.M."/>
            <person name="Op den Camp H."/>
            <person name="Overmann J."/>
            <person name="Amann R."/>
            <person name="Jetten M.S.M."/>
            <person name="Mascher T."/>
            <person name="Medema M.H."/>
            <person name="Devos D.P."/>
            <person name="Kaster A.-K."/>
            <person name="Ovreas L."/>
            <person name="Rohde M."/>
            <person name="Galperin M.Y."/>
            <person name="Jogler C."/>
        </authorList>
    </citation>
    <scope>NUCLEOTIDE SEQUENCE [LARGE SCALE GENOMIC DNA]</scope>
    <source>
        <strain evidence="1 2">K23_9</strain>
    </source>
</reference>
<dbReference type="EMBL" id="CP036526">
    <property type="protein sequence ID" value="QDT08763.1"/>
    <property type="molecule type" value="Genomic_DNA"/>
</dbReference>
<dbReference type="Proteomes" id="UP000319817">
    <property type="component" value="Chromosome"/>
</dbReference>
<evidence type="ECO:0000313" key="2">
    <source>
        <dbReference type="Proteomes" id="UP000319817"/>
    </source>
</evidence>
<name>A0A517NNT5_9BACT</name>
<gene>
    <name evidence="1" type="ORF">K239x_07050</name>
</gene>
<protein>
    <recommendedName>
        <fullName evidence="3">Glycosyl hydrolases family 2, sugar binding domain</fullName>
    </recommendedName>
</protein>
<accession>A0A517NNT5</accession>
<dbReference type="AlphaFoldDB" id="A0A517NNT5"/>
<organism evidence="1 2">
    <name type="scientific">Stieleria marina</name>
    <dbReference type="NCBI Taxonomy" id="1930275"/>
    <lineage>
        <taxon>Bacteria</taxon>
        <taxon>Pseudomonadati</taxon>
        <taxon>Planctomycetota</taxon>
        <taxon>Planctomycetia</taxon>
        <taxon>Pirellulales</taxon>
        <taxon>Pirellulaceae</taxon>
        <taxon>Stieleria</taxon>
    </lineage>
</organism>
<evidence type="ECO:0000313" key="1">
    <source>
        <dbReference type="EMBL" id="QDT08763.1"/>
    </source>
</evidence>
<proteinExistence type="predicted"/>
<evidence type="ECO:0008006" key="3">
    <source>
        <dbReference type="Google" id="ProtNLM"/>
    </source>
</evidence>